<feature type="transmembrane region" description="Helical" evidence="14">
    <location>
        <begin position="156"/>
        <end position="175"/>
    </location>
</feature>
<dbReference type="SUPFAM" id="SSF47384">
    <property type="entry name" value="Homodimeric domain of signal transducing histidine kinase"/>
    <property type="match status" value="1"/>
</dbReference>
<dbReference type="CDD" id="cd00082">
    <property type="entry name" value="HisKA"/>
    <property type="match status" value="1"/>
</dbReference>
<evidence type="ECO:0000259" key="16">
    <source>
        <dbReference type="PROSITE" id="PS50885"/>
    </source>
</evidence>
<keyword evidence="18" id="KW-1185">Reference proteome</keyword>
<keyword evidence="4" id="KW-1003">Cell membrane</keyword>
<name>A0ABS1C5L0_9BACT</name>
<dbReference type="CDD" id="cd06225">
    <property type="entry name" value="HAMP"/>
    <property type="match status" value="1"/>
</dbReference>
<evidence type="ECO:0000259" key="15">
    <source>
        <dbReference type="PROSITE" id="PS50109"/>
    </source>
</evidence>
<dbReference type="SMART" id="SM00304">
    <property type="entry name" value="HAMP"/>
    <property type="match status" value="1"/>
</dbReference>
<dbReference type="SMART" id="SM00388">
    <property type="entry name" value="HisKA"/>
    <property type="match status" value="1"/>
</dbReference>
<keyword evidence="12" id="KW-0902">Two-component regulatory system</keyword>
<dbReference type="Gene3D" id="6.10.340.10">
    <property type="match status" value="1"/>
</dbReference>
<keyword evidence="10" id="KW-0067">ATP-binding</keyword>
<dbReference type="GO" id="GO:0016301">
    <property type="term" value="F:kinase activity"/>
    <property type="evidence" value="ECO:0007669"/>
    <property type="project" value="UniProtKB-KW"/>
</dbReference>
<keyword evidence="11 14" id="KW-1133">Transmembrane helix</keyword>
<dbReference type="Pfam" id="PF00512">
    <property type="entry name" value="HisKA"/>
    <property type="match status" value="1"/>
</dbReference>
<organism evidence="17 18">
    <name type="scientific">Adhaeribacter terrigena</name>
    <dbReference type="NCBI Taxonomy" id="2793070"/>
    <lineage>
        <taxon>Bacteria</taxon>
        <taxon>Pseudomonadati</taxon>
        <taxon>Bacteroidota</taxon>
        <taxon>Cytophagia</taxon>
        <taxon>Cytophagales</taxon>
        <taxon>Hymenobacteraceae</taxon>
        <taxon>Adhaeribacter</taxon>
    </lineage>
</organism>
<feature type="domain" description="HAMP" evidence="16">
    <location>
        <begin position="177"/>
        <end position="230"/>
    </location>
</feature>
<dbReference type="PANTHER" id="PTHR45528">
    <property type="entry name" value="SENSOR HISTIDINE KINASE CPXA"/>
    <property type="match status" value="1"/>
</dbReference>
<keyword evidence="9 17" id="KW-0418">Kinase</keyword>
<dbReference type="InterPro" id="IPR036097">
    <property type="entry name" value="HisK_dim/P_sf"/>
</dbReference>
<dbReference type="PANTHER" id="PTHR45528:SF1">
    <property type="entry name" value="SENSOR HISTIDINE KINASE CPXA"/>
    <property type="match status" value="1"/>
</dbReference>
<comment type="catalytic activity">
    <reaction evidence="1">
        <text>ATP + protein L-histidine = ADP + protein N-phospho-L-histidine.</text>
        <dbReference type="EC" id="2.7.13.3"/>
    </reaction>
</comment>
<dbReference type="Gene3D" id="1.10.287.130">
    <property type="match status" value="1"/>
</dbReference>
<keyword evidence="7 14" id="KW-0812">Transmembrane</keyword>
<evidence type="ECO:0000256" key="12">
    <source>
        <dbReference type="ARBA" id="ARBA00023012"/>
    </source>
</evidence>
<evidence type="ECO:0000313" key="18">
    <source>
        <dbReference type="Proteomes" id="UP000644147"/>
    </source>
</evidence>
<comment type="subcellular location">
    <subcellularLocation>
        <location evidence="2">Cell membrane</location>
        <topology evidence="2">Multi-pass membrane protein</topology>
    </subcellularLocation>
</comment>
<dbReference type="InterPro" id="IPR036890">
    <property type="entry name" value="HATPase_C_sf"/>
</dbReference>
<proteinExistence type="predicted"/>
<keyword evidence="6" id="KW-0808">Transferase</keyword>
<evidence type="ECO:0000256" key="2">
    <source>
        <dbReference type="ARBA" id="ARBA00004651"/>
    </source>
</evidence>
<dbReference type="PROSITE" id="PS50885">
    <property type="entry name" value="HAMP"/>
    <property type="match status" value="1"/>
</dbReference>
<evidence type="ECO:0000256" key="10">
    <source>
        <dbReference type="ARBA" id="ARBA00022840"/>
    </source>
</evidence>
<dbReference type="PROSITE" id="PS50109">
    <property type="entry name" value="HIS_KIN"/>
    <property type="match status" value="1"/>
</dbReference>
<keyword evidence="8" id="KW-0547">Nucleotide-binding</keyword>
<dbReference type="SMART" id="SM00387">
    <property type="entry name" value="HATPase_c"/>
    <property type="match status" value="1"/>
</dbReference>
<dbReference type="Pfam" id="PF00672">
    <property type="entry name" value="HAMP"/>
    <property type="match status" value="1"/>
</dbReference>
<dbReference type="InterPro" id="IPR004358">
    <property type="entry name" value="Sig_transdc_His_kin-like_C"/>
</dbReference>
<keyword evidence="5" id="KW-0597">Phosphoprotein</keyword>
<dbReference type="Pfam" id="PF02518">
    <property type="entry name" value="HATPase_c"/>
    <property type="match status" value="1"/>
</dbReference>
<evidence type="ECO:0000256" key="3">
    <source>
        <dbReference type="ARBA" id="ARBA00012438"/>
    </source>
</evidence>
<dbReference type="CDD" id="cd00075">
    <property type="entry name" value="HATPase"/>
    <property type="match status" value="1"/>
</dbReference>
<comment type="caution">
    <text evidence="17">The sequence shown here is derived from an EMBL/GenBank/DDBJ whole genome shotgun (WGS) entry which is preliminary data.</text>
</comment>
<keyword evidence="13 14" id="KW-0472">Membrane</keyword>
<dbReference type="RefSeq" id="WP_200506584.1">
    <property type="nucleotide sequence ID" value="NZ_JAEHFX010000006.1"/>
</dbReference>
<feature type="domain" description="Histidine kinase" evidence="15">
    <location>
        <begin position="238"/>
        <end position="454"/>
    </location>
</feature>
<reference evidence="17 18" key="1">
    <citation type="submission" date="2020-12" db="EMBL/GenBank/DDBJ databases">
        <title>Bacterial novel species Adhaeribacter sp. BT258 isolated from soil.</title>
        <authorList>
            <person name="Jung H.-Y."/>
        </authorList>
    </citation>
    <scope>NUCLEOTIDE SEQUENCE [LARGE SCALE GENOMIC DNA]</scope>
    <source>
        <strain evidence="17 18">BT258</strain>
    </source>
</reference>
<dbReference type="SUPFAM" id="SSF55874">
    <property type="entry name" value="ATPase domain of HSP90 chaperone/DNA topoisomerase II/histidine kinase"/>
    <property type="match status" value="1"/>
</dbReference>
<dbReference type="InterPro" id="IPR003661">
    <property type="entry name" value="HisK_dim/P_dom"/>
</dbReference>
<evidence type="ECO:0000313" key="17">
    <source>
        <dbReference type="EMBL" id="MBK0403835.1"/>
    </source>
</evidence>
<evidence type="ECO:0000256" key="8">
    <source>
        <dbReference type="ARBA" id="ARBA00022741"/>
    </source>
</evidence>
<dbReference type="SUPFAM" id="SSF158472">
    <property type="entry name" value="HAMP domain-like"/>
    <property type="match status" value="1"/>
</dbReference>
<evidence type="ECO:0000256" key="13">
    <source>
        <dbReference type="ARBA" id="ARBA00023136"/>
    </source>
</evidence>
<dbReference type="Proteomes" id="UP000644147">
    <property type="component" value="Unassembled WGS sequence"/>
</dbReference>
<dbReference type="EMBL" id="JAEHFX010000006">
    <property type="protein sequence ID" value="MBK0403835.1"/>
    <property type="molecule type" value="Genomic_DNA"/>
</dbReference>
<dbReference type="InterPro" id="IPR050398">
    <property type="entry name" value="HssS/ArlS-like"/>
</dbReference>
<protein>
    <recommendedName>
        <fullName evidence="3">histidine kinase</fullName>
        <ecNumber evidence="3">2.7.13.3</ecNumber>
    </recommendedName>
</protein>
<evidence type="ECO:0000256" key="9">
    <source>
        <dbReference type="ARBA" id="ARBA00022777"/>
    </source>
</evidence>
<evidence type="ECO:0000256" key="1">
    <source>
        <dbReference type="ARBA" id="ARBA00000085"/>
    </source>
</evidence>
<dbReference type="InterPro" id="IPR003594">
    <property type="entry name" value="HATPase_dom"/>
</dbReference>
<evidence type="ECO:0000256" key="6">
    <source>
        <dbReference type="ARBA" id="ARBA00022679"/>
    </source>
</evidence>
<dbReference type="InterPro" id="IPR005467">
    <property type="entry name" value="His_kinase_dom"/>
</dbReference>
<sequence length="454" mass="51667">MTFRSRLTLAFSLLIAAVLIAVCTFVYFQAKDFTHRQFFQRLYERGLITGQLFLERDELSAKSMDKVRQKYLNKLNEEVLTVYNSDLQPRFLLDSSNAGAPTQLLEQIRKDKYVEFWEGDRQVVGFFYHDNEGNFFIIASAKDATGLEKLANLKNAMIFSVLGSLLLVLTLGYFLSQQVLRPIREIVSEVNKIRASNLHLRVKGRSSKDEIAELTQTFNQMLERLELSFEMQKSFIANASHELRNPLTAISGEIEVALLKDRSVPEYKTSLQTLQNETNRLQKLTSDLITLAQTGFDEQEIQRESVRLDELLLEVKQELESPQTGNSRIRLHLENLPDFPEKLTVPGNRNLLKIALQNILENALKFSDQAPVAVTFSYQNSGISITVKDSGIGIPAEEISYVFQPFYRAQNARSRQGTGIGLSLTDKIMKLHHGQITIESHQHKGTTVTVKFKS</sequence>
<gene>
    <name evidence="17" type="ORF">I5M27_12615</name>
</gene>
<evidence type="ECO:0000256" key="4">
    <source>
        <dbReference type="ARBA" id="ARBA00022475"/>
    </source>
</evidence>
<accession>A0ABS1C5L0</accession>
<evidence type="ECO:0000256" key="7">
    <source>
        <dbReference type="ARBA" id="ARBA00022692"/>
    </source>
</evidence>
<evidence type="ECO:0000256" key="5">
    <source>
        <dbReference type="ARBA" id="ARBA00022553"/>
    </source>
</evidence>
<dbReference type="EC" id="2.7.13.3" evidence="3"/>
<dbReference type="PRINTS" id="PR00344">
    <property type="entry name" value="BCTRLSENSOR"/>
</dbReference>
<dbReference type="Gene3D" id="3.30.565.10">
    <property type="entry name" value="Histidine kinase-like ATPase, C-terminal domain"/>
    <property type="match status" value="1"/>
</dbReference>
<evidence type="ECO:0000256" key="14">
    <source>
        <dbReference type="SAM" id="Phobius"/>
    </source>
</evidence>
<dbReference type="InterPro" id="IPR003660">
    <property type="entry name" value="HAMP_dom"/>
</dbReference>
<evidence type="ECO:0000256" key="11">
    <source>
        <dbReference type="ARBA" id="ARBA00022989"/>
    </source>
</evidence>